<reference evidence="2 3" key="1">
    <citation type="submission" date="2020-04" db="EMBL/GenBank/DDBJ databases">
        <authorList>
            <person name="De Canck E."/>
        </authorList>
    </citation>
    <scope>NUCLEOTIDE SEQUENCE [LARGE SCALE GENOMIC DNA]</scope>
    <source>
        <strain evidence="2 3">LMG 26788</strain>
    </source>
</reference>
<keyword evidence="1" id="KW-1133">Transmembrane helix</keyword>
<protein>
    <recommendedName>
        <fullName evidence="4">PepSY domain-containing protein</fullName>
    </recommendedName>
</protein>
<proteinExistence type="predicted"/>
<evidence type="ECO:0000256" key="1">
    <source>
        <dbReference type="SAM" id="Phobius"/>
    </source>
</evidence>
<dbReference type="EMBL" id="CADIKZ010000001">
    <property type="protein sequence ID" value="CAB3816109.1"/>
    <property type="molecule type" value="Genomic_DNA"/>
</dbReference>
<feature type="transmembrane region" description="Helical" evidence="1">
    <location>
        <begin position="158"/>
        <end position="179"/>
    </location>
</feature>
<name>A0A6S7C1N6_9BURK</name>
<keyword evidence="1" id="KW-0472">Membrane</keyword>
<gene>
    <name evidence="2" type="ORF">LMG26788_00021</name>
</gene>
<organism evidence="2 3">
    <name type="scientific">Achromobacter pulmonis</name>
    <dbReference type="NCBI Taxonomy" id="1389932"/>
    <lineage>
        <taxon>Bacteria</taxon>
        <taxon>Pseudomonadati</taxon>
        <taxon>Pseudomonadota</taxon>
        <taxon>Betaproteobacteria</taxon>
        <taxon>Burkholderiales</taxon>
        <taxon>Alcaligenaceae</taxon>
        <taxon>Achromobacter</taxon>
    </lineage>
</organism>
<dbReference type="RefSeq" id="WP_175139686.1">
    <property type="nucleotide sequence ID" value="NZ_CADIKZ010000001.1"/>
</dbReference>
<dbReference type="Proteomes" id="UP000494203">
    <property type="component" value="Unassembled WGS sequence"/>
</dbReference>
<keyword evidence="1" id="KW-0812">Transmembrane</keyword>
<keyword evidence="3" id="KW-1185">Reference proteome</keyword>
<evidence type="ECO:0000313" key="3">
    <source>
        <dbReference type="Proteomes" id="UP000494203"/>
    </source>
</evidence>
<evidence type="ECO:0000313" key="2">
    <source>
        <dbReference type="EMBL" id="CAB3816109.1"/>
    </source>
</evidence>
<dbReference type="InterPro" id="IPR005625">
    <property type="entry name" value="PepSY-ass_TM"/>
</dbReference>
<dbReference type="PANTHER" id="PTHR34219">
    <property type="entry name" value="IRON-REGULATED INNER MEMBRANE PROTEIN-RELATED"/>
    <property type="match status" value="1"/>
</dbReference>
<feature type="transmembrane region" description="Helical" evidence="1">
    <location>
        <begin position="369"/>
        <end position="391"/>
    </location>
</feature>
<accession>A0A6S7C1N6</accession>
<dbReference type="Pfam" id="PF03929">
    <property type="entry name" value="PepSY_TM"/>
    <property type="match status" value="1"/>
</dbReference>
<feature type="transmembrane region" description="Helical" evidence="1">
    <location>
        <begin position="216"/>
        <end position="236"/>
    </location>
</feature>
<evidence type="ECO:0008006" key="4">
    <source>
        <dbReference type="Google" id="ProtNLM"/>
    </source>
</evidence>
<dbReference type="PANTHER" id="PTHR34219:SF5">
    <property type="entry name" value="BLR4505 PROTEIN"/>
    <property type="match status" value="1"/>
</dbReference>
<dbReference type="AlphaFoldDB" id="A0A6S7C1N6"/>
<sequence>MAGAARPFWVRVHRWAGLATALFLCVAGLTGSILAFKEELDAWLNPQWFLAPGDGRTMLDPFALRESVRQQLPWAVVDQVPLRREADRAVVFRLSPQRDAASGRALPLAATHAFADPYSGKVLGWRNEGVASLARENLLPFIYRLHLDLTLPGIWGRLLYGVVALVWTLDCVVGFYLTLPAPGARRQGFWRGWRPAWLIKRGASTTRRTLDLHRAFGLWLWALLLVYAWSSVMFNLRDQVYQPVMSTIMPFDTSWRGAPARPAPLVTPALQGPAALAAARRAMADLARERGFTVDGEEMLMLDRRRGLYGYLVHSDADLRRHVGNTAILIDADSGEPRGVYLPTRGAWGDTFSNWLGALHMAHVFGLPYRIFACLLGWVVVMLSVTGVLVWRRKQLGRTLAKSRRPH</sequence>